<name>A0AAJ6CMD0_9BASI</name>
<dbReference type="GO" id="GO:1990269">
    <property type="term" value="F:RNA polymerase II C-terminal domain phosphoserine binding"/>
    <property type="evidence" value="ECO:0007669"/>
    <property type="project" value="TreeGrafter"/>
</dbReference>
<feature type="region of interest" description="Disordered" evidence="1">
    <location>
        <begin position="1"/>
        <end position="55"/>
    </location>
</feature>
<dbReference type="GO" id="GO:0016593">
    <property type="term" value="C:Cdc73/Paf1 complex"/>
    <property type="evidence" value="ECO:0007669"/>
    <property type="project" value="InterPro"/>
</dbReference>
<gene>
    <name evidence="2" type="primary">LEO1</name>
    <name evidence="2" type="ORF">MARU1_001600</name>
</gene>
<evidence type="ECO:0000256" key="1">
    <source>
        <dbReference type="SAM" id="MobiDB-lite"/>
    </source>
</evidence>
<evidence type="ECO:0000313" key="3">
    <source>
        <dbReference type="Proteomes" id="UP001217582"/>
    </source>
</evidence>
<feature type="compositionally biased region" description="Basic residues" evidence="1">
    <location>
        <begin position="280"/>
        <end position="290"/>
    </location>
</feature>
<dbReference type="InterPro" id="IPR007149">
    <property type="entry name" value="Leo1"/>
</dbReference>
<feature type="compositionally biased region" description="Basic and acidic residues" evidence="1">
    <location>
        <begin position="338"/>
        <end position="362"/>
    </location>
</feature>
<feature type="region of interest" description="Disordered" evidence="1">
    <location>
        <begin position="93"/>
        <end position="114"/>
    </location>
</feature>
<dbReference type="AlphaFoldDB" id="A0AAJ6CMD0"/>
<feature type="compositionally biased region" description="Acidic residues" evidence="1">
    <location>
        <begin position="99"/>
        <end position="110"/>
    </location>
</feature>
<dbReference type="PANTHER" id="PTHR23146">
    <property type="entry name" value="LEO1 PROTEIN"/>
    <property type="match status" value="1"/>
</dbReference>
<feature type="compositionally biased region" description="Acidic residues" evidence="1">
    <location>
        <begin position="323"/>
        <end position="337"/>
    </location>
</feature>
<reference evidence="2 3" key="1">
    <citation type="submission" date="2023-03" db="EMBL/GenBank/DDBJ databases">
        <title>Mating type loci evolution in Malassezia.</title>
        <authorList>
            <person name="Coelho M.A."/>
        </authorList>
    </citation>
    <scope>NUCLEOTIDE SEQUENCE [LARGE SCALE GENOMIC DNA]</scope>
    <source>
        <strain evidence="2 3">CBS 13387</strain>
    </source>
</reference>
<evidence type="ECO:0000313" key="2">
    <source>
        <dbReference type="EMBL" id="WFD15578.1"/>
    </source>
</evidence>
<keyword evidence="3" id="KW-1185">Reference proteome</keyword>
<dbReference type="GO" id="GO:0006368">
    <property type="term" value="P:transcription elongation by RNA polymerase II"/>
    <property type="evidence" value="ECO:0007669"/>
    <property type="project" value="InterPro"/>
</dbReference>
<sequence length="362" mass="41618">MSDTEMAQAPPREEEDLFGDQASNAGTHASDEDRMDEEKAALEYHEDDASASAPVIEEQTAWVNVPQLPMRRTKETLLARLPNFVRYKDRPFDPATWDERDDDAEEDAEEVGDKHARSVLRTMSTIRWRWQDAGPSSYTPQSNARIVRWSDGSESLQIGSEFLDMTRHAEPSTQGMPLTYIYVPHPEEGLLEAECAVRTSLTFKPNVHSETHNKIASAIRHQRGMRVVASADAFGGMDPEREKERIERQLKDAEKRKQRERIKAQRESNDFDGDLDLGTRRHGVRGRASRSHVTEWSDDDEGPAAHAYDYEEEDDGFIVHDEEYGDEPEADDDDDMDRADRDIEAHERRRREEHQQESEHTE</sequence>
<accession>A0AAJ6CMD0</accession>
<protein>
    <submittedName>
        <fullName evidence="2">Paf1 complex component</fullName>
    </submittedName>
</protein>
<feature type="compositionally biased region" description="Basic and acidic residues" evidence="1">
    <location>
        <begin position="29"/>
        <end position="48"/>
    </location>
</feature>
<dbReference type="Proteomes" id="UP001217582">
    <property type="component" value="Chromosome 3"/>
</dbReference>
<dbReference type="EMBL" id="CP119918">
    <property type="protein sequence ID" value="WFD15578.1"/>
    <property type="molecule type" value="Genomic_DNA"/>
</dbReference>
<dbReference type="PANTHER" id="PTHR23146:SF0">
    <property type="entry name" value="RNA POLYMERASE-ASSOCIATED PROTEIN LEO1"/>
    <property type="match status" value="1"/>
</dbReference>
<dbReference type="Pfam" id="PF04004">
    <property type="entry name" value="Leo1"/>
    <property type="match status" value="1"/>
</dbReference>
<proteinExistence type="predicted"/>
<organism evidence="2 3">
    <name type="scientific">Malassezia arunalokei</name>
    <dbReference type="NCBI Taxonomy" id="1514897"/>
    <lineage>
        <taxon>Eukaryota</taxon>
        <taxon>Fungi</taxon>
        <taxon>Dikarya</taxon>
        <taxon>Basidiomycota</taxon>
        <taxon>Ustilaginomycotina</taxon>
        <taxon>Malasseziomycetes</taxon>
        <taxon>Malasseziales</taxon>
        <taxon>Malasseziaceae</taxon>
        <taxon>Malassezia</taxon>
    </lineage>
</organism>
<feature type="compositionally biased region" description="Basic and acidic residues" evidence="1">
    <location>
        <begin position="252"/>
        <end position="269"/>
    </location>
</feature>
<feature type="region of interest" description="Disordered" evidence="1">
    <location>
        <begin position="252"/>
        <end position="362"/>
    </location>
</feature>
<dbReference type="GO" id="GO:0032968">
    <property type="term" value="P:positive regulation of transcription elongation by RNA polymerase II"/>
    <property type="evidence" value="ECO:0007669"/>
    <property type="project" value="TreeGrafter"/>
</dbReference>